<feature type="region of interest" description="Disordered" evidence="4">
    <location>
        <begin position="705"/>
        <end position="731"/>
    </location>
</feature>
<keyword evidence="3" id="KW-0833">Ubl conjugation pathway</keyword>
<evidence type="ECO:0000259" key="5">
    <source>
        <dbReference type="Pfam" id="PF12937"/>
    </source>
</evidence>
<accession>A0A370TYQ4</accession>
<reference evidence="7 8" key="1">
    <citation type="journal article" date="2018" name="IMA Fungus">
        <title>IMA Genome-F 9: Draft genome sequence of Annulohypoxylon stygium, Aspergillus mulundensis, Berkeleyomyces basicola (syn. Thielaviopsis basicola), Ceratocystis smalleyi, two Cercospora beticola strains, Coleophoma cylindrospora, Fusarium fracticaudum, Phialophora cf. hyalina, and Morchella septimelata.</title>
        <authorList>
            <person name="Wingfield B.D."/>
            <person name="Bills G.F."/>
            <person name="Dong Y."/>
            <person name="Huang W."/>
            <person name="Nel W.J."/>
            <person name="Swalarsk-Parry B.S."/>
            <person name="Vaghefi N."/>
            <person name="Wilken P.M."/>
            <person name="An Z."/>
            <person name="de Beer Z.W."/>
            <person name="De Vos L."/>
            <person name="Chen L."/>
            <person name="Duong T.A."/>
            <person name="Gao Y."/>
            <person name="Hammerbacher A."/>
            <person name="Kikkert J.R."/>
            <person name="Li Y."/>
            <person name="Li H."/>
            <person name="Li K."/>
            <person name="Li Q."/>
            <person name="Liu X."/>
            <person name="Ma X."/>
            <person name="Naidoo K."/>
            <person name="Pethybridge S.J."/>
            <person name="Sun J."/>
            <person name="Steenkamp E.T."/>
            <person name="van der Nest M.A."/>
            <person name="van Wyk S."/>
            <person name="Wingfield M.J."/>
            <person name="Xiong C."/>
            <person name="Yue Q."/>
            <person name="Zhang X."/>
        </authorList>
    </citation>
    <scope>NUCLEOTIDE SEQUENCE [LARGE SCALE GENOMIC DNA]</scope>
    <source>
        <strain evidence="7 8">BP 5553</strain>
    </source>
</reference>
<evidence type="ECO:0000256" key="1">
    <source>
        <dbReference type="ARBA" id="ARBA00022614"/>
    </source>
</evidence>
<dbReference type="AlphaFoldDB" id="A0A370TYQ4"/>
<dbReference type="EMBL" id="NPIC01000001">
    <property type="protein sequence ID" value="RDL40640.1"/>
    <property type="molecule type" value="Genomic_DNA"/>
</dbReference>
<dbReference type="SUPFAM" id="SSF52047">
    <property type="entry name" value="RNI-like"/>
    <property type="match status" value="1"/>
</dbReference>
<gene>
    <name evidence="7" type="ORF">BP5553_00619</name>
</gene>
<evidence type="ECO:0000256" key="3">
    <source>
        <dbReference type="ARBA" id="ARBA00022786"/>
    </source>
</evidence>
<evidence type="ECO:0000256" key="4">
    <source>
        <dbReference type="SAM" id="MobiDB-lite"/>
    </source>
</evidence>
<dbReference type="STRING" id="2656787.A0A370TYQ4"/>
<dbReference type="SUPFAM" id="SSF81383">
    <property type="entry name" value="F-box domain"/>
    <property type="match status" value="1"/>
</dbReference>
<feature type="region of interest" description="Disordered" evidence="4">
    <location>
        <begin position="118"/>
        <end position="170"/>
    </location>
</feature>
<dbReference type="PANTHER" id="PTHR13318">
    <property type="entry name" value="PARTNER OF PAIRED, ISOFORM B-RELATED"/>
    <property type="match status" value="1"/>
</dbReference>
<dbReference type="InterPro" id="IPR032675">
    <property type="entry name" value="LRR_dom_sf"/>
</dbReference>
<dbReference type="InterPro" id="IPR001810">
    <property type="entry name" value="F-box_dom"/>
</dbReference>
<dbReference type="OrthoDB" id="10257471at2759"/>
<feature type="compositionally biased region" description="Basic and acidic residues" evidence="4">
    <location>
        <begin position="17"/>
        <end position="28"/>
    </location>
</feature>
<name>A0A370TYQ4_9HELO</name>
<protein>
    <submittedName>
        <fullName evidence="7">Uncharacterized protein</fullName>
    </submittedName>
</protein>
<sequence>MRPLQGTTDTANNKYLRAKESFSEDKAGDSLTGTSKCCPTSPSARRRSPSSKTSEPAPSINNINTADLVPSARLSDPFSIYPDLHQPAIHCQAGLDIPDHRTFPGKAYLQTTIMRGPVPTMVPINTSPSYRPGPDPEGDSQSSSSNSPARQDYEESDFYAGNNDSQSSIGVPTFQDMAVSREICEPPANRLPAEVLIGIFSKLNNPQDLLNCMIVSKRWARNCVDLLWHRPACTTWNKHSYICRTLSVPDPYFAYRDFIKRLNLAALADSVNDGSVSPLFVCTRVERLTLTNCDGLTDSGLIGLLTDSHNLLALDISGDTQITAASMMALAENCRRLQGLNISGCTRISNESMVAVAESCKYIKRLKLNDCDQLEDSAILAFAKHCRHILEIDLHQCRLIGNQPITELLTNGRCLRELRLANCELISDSTFLNLPPNQTYEHLRILDLTSCARLTDRAIEKIIDVAPRLRNLVFAKCRNLTDAAVHAISKLGKNLHYLHLGHCGHITDSAVIKLVQSCNRIRYIDLGCCVHLTDLSVTKLASLPKLRRIGLVKCSNITDESVYALAQYRSLRQERHQLRGDDNFFPSSSLERVHLSYCINLTLNSIVMLLNNCPKLTHLSLTGVQAFLRPDLEQFCREAPPEFTEHQRSVFCVFSGAGVVGLRQHLRHLPAHGIVDDFDQETVAEADDDQTMTGMMSATVLNADDDADAEGGDEELEDGDPGAGAFGGLAT</sequence>
<dbReference type="Pfam" id="PF12937">
    <property type="entry name" value="F-box-like"/>
    <property type="match status" value="1"/>
</dbReference>
<feature type="compositionally biased region" description="Gly residues" evidence="4">
    <location>
        <begin position="721"/>
        <end position="731"/>
    </location>
</feature>
<dbReference type="FunFam" id="3.80.10.10:FF:000251">
    <property type="entry name" value="Ubiquitin ligase complex F-box protein GRR1"/>
    <property type="match status" value="1"/>
</dbReference>
<dbReference type="Pfam" id="PF25372">
    <property type="entry name" value="DUF7885"/>
    <property type="match status" value="1"/>
</dbReference>
<keyword evidence="8" id="KW-1185">Reference proteome</keyword>
<dbReference type="GO" id="GO:0031146">
    <property type="term" value="P:SCF-dependent proteasomal ubiquitin-dependent protein catabolic process"/>
    <property type="evidence" value="ECO:0007669"/>
    <property type="project" value="TreeGrafter"/>
</dbReference>
<evidence type="ECO:0000313" key="8">
    <source>
        <dbReference type="Proteomes" id="UP000254866"/>
    </source>
</evidence>
<dbReference type="RefSeq" id="XP_031873296.1">
    <property type="nucleotide sequence ID" value="XM_032009242.1"/>
</dbReference>
<organism evidence="7 8">
    <name type="scientific">Venustampulla echinocandica</name>
    <dbReference type="NCBI Taxonomy" id="2656787"/>
    <lineage>
        <taxon>Eukaryota</taxon>
        <taxon>Fungi</taxon>
        <taxon>Dikarya</taxon>
        <taxon>Ascomycota</taxon>
        <taxon>Pezizomycotina</taxon>
        <taxon>Leotiomycetes</taxon>
        <taxon>Helotiales</taxon>
        <taxon>Pleuroascaceae</taxon>
        <taxon>Venustampulla</taxon>
    </lineage>
</organism>
<feature type="compositionally biased region" description="Acidic residues" evidence="4">
    <location>
        <begin position="705"/>
        <end position="720"/>
    </location>
</feature>
<evidence type="ECO:0000313" key="7">
    <source>
        <dbReference type="EMBL" id="RDL40640.1"/>
    </source>
</evidence>
<feature type="domain" description="F-box" evidence="5">
    <location>
        <begin position="189"/>
        <end position="232"/>
    </location>
</feature>
<evidence type="ECO:0000259" key="6">
    <source>
        <dbReference type="Pfam" id="PF25372"/>
    </source>
</evidence>
<feature type="compositionally biased region" description="Polar residues" evidence="4">
    <location>
        <begin position="1"/>
        <end position="13"/>
    </location>
</feature>
<dbReference type="Gene3D" id="3.80.10.10">
    <property type="entry name" value="Ribonuclease Inhibitor"/>
    <property type="match status" value="3"/>
</dbReference>
<dbReference type="InterPro" id="IPR006553">
    <property type="entry name" value="Leu-rich_rpt_Cys-con_subtyp"/>
</dbReference>
<proteinExistence type="predicted"/>
<keyword evidence="2" id="KW-0677">Repeat</keyword>
<keyword evidence="1" id="KW-0433">Leucine-rich repeat</keyword>
<dbReference type="InterPro" id="IPR057207">
    <property type="entry name" value="FBXL15_LRR"/>
</dbReference>
<dbReference type="InterPro" id="IPR036047">
    <property type="entry name" value="F-box-like_dom_sf"/>
</dbReference>
<evidence type="ECO:0000256" key="2">
    <source>
        <dbReference type="ARBA" id="ARBA00022737"/>
    </source>
</evidence>
<dbReference type="GeneID" id="43593468"/>
<dbReference type="SMART" id="SM00367">
    <property type="entry name" value="LRR_CC"/>
    <property type="match status" value="12"/>
</dbReference>
<dbReference type="Proteomes" id="UP000254866">
    <property type="component" value="Unassembled WGS sequence"/>
</dbReference>
<feature type="region of interest" description="Disordered" evidence="4">
    <location>
        <begin position="1"/>
        <end position="64"/>
    </location>
</feature>
<feature type="domain" description="F-box/LRR-repeat protein 15-like leucin rich repeat" evidence="6">
    <location>
        <begin position="322"/>
        <end position="565"/>
    </location>
</feature>
<comment type="caution">
    <text evidence="7">The sequence shown here is derived from an EMBL/GenBank/DDBJ whole genome shotgun (WGS) entry which is preliminary data.</text>
</comment>
<dbReference type="GO" id="GO:0019005">
    <property type="term" value="C:SCF ubiquitin ligase complex"/>
    <property type="evidence" value="ECO:0007669"/>
    <property type="project" value="TreeGrafter"/>
</dbReference>